<feature type="binding site" evidence="9">
    <location>
        <begin position="250"/>
        <end position="257"/>
    </location>
    <ligand>
        <name>ATP</name>
        <dbReference type="ChEBI" id="CHEBI:30616"/>
    </ligand>
</feature>
<keyword evidence="3 9" id="KW-0347">Helicase</keyword>
<keyword evidence="5" id="KW-0413">Isomerase</keyword>
<evidence type="ECO:0000256" key="9">
    <source>
        <dbReference type="PROSITE-ProRule" id="PRU00560"/>
    </source>
</evidence>
<evidence type="ECO:0000259" key="11">
    <source>
        <dbReference type="PROSITE" id="PS51198"/>
    </source>
</evidence>
<evidence type="ECO:0000256" key="8">
    <source>
        <dbReference type="ARBA" id="ARBA00048988"/>
    </source>
</evidence>
<keyword evidence="10" id="KW-0732">Signal</keyword>
<evidence type="ECO:0000256" key="6">
    <source>
        <dbReference type="ARBA" id="ARBA00034617"/>
    </source>
</evidence>
<protein>
    <recommendedName>
        <fullName evidence="7">DNA 3'-5' helicase</fullName>
        <ecNumber evidence="7">5.6.2.4</ecNumber>
    </recommendedName>
</protein>
<dbReference type="Proteomes" id="UP001211872">
    <property type="component" value="Plasmid unnamed2"/>
</dbReference>
<keyword evidence="4 9" id="KW-0067">ATP-binding</keyword>
<evidence type="ECO:0000256" key="4">
    <source>
        <dbReference type="ARBA" id="ARBA00022840"/>
    </source>
</evidence>
<dbReference type="PROSITE" id="PS51198">
    <property type="entry name" value="UVRD_HELICASE_ATP_BIND"/>
    <property type="match status" value="1"/>
</dbReference>
<dbReference type="PANTHER" id="PTHR11070">
    <property type="entry name" value="UVRD / RECB / PCRA DNA HELICASE FAMILY MEMBER"/>
    <property type="match status" value="1"/>
</dbReference>
<feature type="domain" description="UvrD-like helicase ATP-binding" evidence="11">
    <location>
        <begin position="229"/>
        <end position="709"/>
    </location>
</feature>
<dbReference type="InterPro" id="IPR014017">
    <property type="entry name" value="DNA_helicase_UvrD-like_C"/>
</dbReference>
<dbReference type="EC" id="5.6.2.4" evidence="7"/>
<evidence type="ECO:0000313" key="12">
    <source>
        <dbReference type="EMBL" id="WBO86850.1"/>
    </source>
</evidence>
<keyword evidence="13" id="KW-1185">Reference proteome</keyword>
<gene>
    <name evidence="12" type="ORF">O9Z63_20420</name>
</gene>
<dbReference type="InterPro" id="IPR014016">
    <property type="entry name" value="UvrD-like_ATP-bd"/>
</dbReference>
<comment type="catalytic activity">
    <reaction evidence="6">
        <text>Couples ATP hydrolysis with the unwinding of duplex DNA by translocating in the 3'-5' direction.</text>
        <dbReference type="EC" id="5.6.2.4"/>
    </reaction>
</comment>
<dbReference type="SUPFAM" id="SSF52540">
    <property type="entry name" value="P-loop containing nucleoside triphosphate hydrolases"/>
    <property type="match status" value="1"/>
</dbReference>
<dbReference type="InterPro" id="IPR000212">
    <property type="entry name" value="DNA_helicase_UvrD/REP"/>
</dbReference>
<feature type="chain" id="PRO_5046722766" description="DNA 3'-5' helicase" evidence="10">
    <location>
        <begin position="22"/>
        <end position="964"/>
    </location>
</feature>
<dbReference type="EMBL" id="CP115397">
    <property type="protein sequence ID" value="WBO86850.1"/>
    <property type="molecule type" value="Genomic_DNA"/>
</dbReference>
<geneLocation type="plasmid" evidence="12 13">
    <name>unnamed2</name>
</geneLocation>
<evidence type="ECO:0000256" key="5">
    <source>
        <dbReference type="ARBA" id="ARBA00023235"/>
    </source>
</evidence>
<evidence type="ECO:0000256" key="10">
    <source>
        <dbReference type="SAM" id="SignalP"/>
    </source>
</evidence>
<comment type="catalytic activity">
    <reaction evidence="8">
        <text>ATP + H2O = ADP + phosphate + H(+)</text>
        <dbReference type="Rhea" id="RHEA:13065"/>
        <dbReference type="ChEBI" id="CHEBI:15377"/>
        <dbReference type="ChEBI" id="CHEBI:15378"/>
        <dbReference type="ChEBI" id="CHEBI:30616"/>
        <dbReference type="ChEBI" id="CHEBI:43474"/>
        <dbReference type="ChEBI" id="CHEBI:456216"/>
        <dbReference type="EC" id="5.6.2.4"/>
    </reaction>
</comment>
<dbReference type="Gene3D" id="3.40.50.300">
    <property type="entry name" value="P-loop containing nucleotide triphosphate hydrolases"/>
    <property type="match status" value="3"/>
</dbReference>
<evidence type="ECO:0000256" key="2">
    <source>
        <dbReference type="ARBA" id="ARBA00022801"/>
    </source>
</evidence>
<evidence type="ECO:0000256" key="7">
    <source>
        <dbReference type="ARBA" id="ARBA00034808"/>
    </source>
</evidence>
<feature type="signal peptide" evidence="10">
    <location>
        <begin position="1"/>
        <end position="21"/>
    </location>
</feature>
<name>A0ABY7PVC6_9BACT</name>
<dbReference type="PANTHER" id="PTHR11070:SF63">
    <property type="entry name" value="DNA HELICASE IV"/>
    <property type="match status" value="1"/>
</dbReference>
<keyword evidence="2 9" id="KW-0378">Hydrolase</keyword>
<reference evidence="12 13" key="1">
    <citation type="journal article" date="2011" name="Int. J. Syst. Evol. Microbiol.">
        <title>Hymenobacter yonginensis sp. nov., isolated from a mesotrophic artificial lake.</title>
        <authorList>
            <person name="Joung Y."/>
            <person name="Cho S.H."/>
            <person name="Kim H."/>
            <person name="Kim S.B."/>
            <person name="Joh K."/>
        </authorList>
    </citation>
    <scope>NUCLEOTIDE SEQUENCE [LARGE SCALE GENOMIC DNA]</scope>
    <source>
        <strain evidence="12 13">KCTC 22745</strain>
    </source>
</reference>
<evidence type="ECO:0000256" key="3">
    <source>
        <dbReference type="ARBA" id="ARBA00022806"/>
    </source>
</evidence>
<dbReference type="Pfam" id="PF00580">
    <property type="entry name" value="UvrD-helicase"/>
    <property type="match status" value="2"/>
</dbReference>
<keyword evidence="1 9" id="KW-0547">Nucleotide-binding</keyword>
<evidence type="ECO:0000256" key="1">
    <source>
        <dbReference type="ARBA" id="ARBA00022741"/>
    </source>
</evidence>
<organism evidence="12 13">
    <name type="scientific">Hymenobacter yonginensis</name>
    <dbReference type="NCBI Taxonomy" id="748197"/>
    <lineage>
        <taxon>Bacteria</taxon>
        <taxon>Pseudomonadati</taxon>
        <taxon>Bacteroidota</taxon>
        <taxon>Cytophagia</taxon>
        <taxon>Cytophagales</taxon>
        <taxon>Hymenobacteraceae</taxon>
        <taxon>Hymenobacter</taxon>
    </lineage>
</organism>
<sequence>MRSIILGVALLLSTPVPPALVQATGTTLTKTTTVYLCDGNRSKVFHLNSDCTGLNNCSTSLTETTAAAARKLGRRACRLASCDSVHATAEQPPLLGYAIGGMLVLLVGFLGYRRHAAASTRNELTTQLRMWLVEMEPAAQAFKVHTAPTAGYFSNYQLTTWQTRYYHLYTTISQAGYQRSNLTALEKAAVHDFLSYHQQGNDLRLAHNAAFIPQEMVKYDHLFSQVEGRSLDVQQRTAIVSDEDNSLVVAGAGSGKTTTIIGKVQYVMDRYGTSPDNILLISFTNKSAATLSARISIEGLQPRTFHKFGKDIIGAVQGKQPSLYDESQFGRFILAAFQQLMLDPAYAEKVTTYFVHHLKPAKPAAEFQNQGEYIQFLKDNNFRSYKRLEGSRQGKKTYRQEIVKSVEECRIANFLLFHGVEYQYEYPYEYDTASPDHAQWKPDFTITQGDVRVYLEHFGVDRDGNVPAFFAKPGQSLEEARAIYWRKIEWARQTSRQYGTALVETFSYEMQEDSLFDNLTANLTRHGIVLRPKTPAEIWAIISQAATYEVTSFQTLLQTFITLMKSNNDSLEDVRRKNEGTPARVQQRNLLFLDLVAPLYTRYQQELATRREIDFSDLISLATSHVRSGAYQHRFDYIIIDEFQDLSQSRYQLIRALKDQNPHCRLFCVGDDWQSIYRFAGSDLSLFKDFSRYFGFTLQSKIERTYRFHEPLITESSQFIMRNPSQVSKALKSGSAGKQTTYRIVYGQSEEQNDTAVLQQVLNELIATTPDIARKEILVLGRYSFDLRRLRNAGGPFHIDADDTIHYAYHDGQGQPVTLRIPFLTVHKSKGLEADIVLVLNCNAGRFGFPSEMSDDPVLSLLLSEADQFENSEERRLFYVALTRAKEHVVLITDPAAKSKFILELEGKSTQLSSKKCPVCITAGMVKRSGTTNGKQWAFYGCTNYTFGCDYREWIRSHDPVQHA</sequence>
<accession>A0ABY7PVC6</accession>
<dbReference type="CDD" id="cd18807">
    <property type="entry name" value="SF1_C_UvrD"/>
    <property type="match status" value="1"/>
</dbReference>
<evidence type="ECO:0000313" key="13">
    <source>
        <dbReference type="Proteomes" id="UP001211872"/>
    </source>
</evidence>
<dbReference type="RefSeq" id="WP_270129553.1">
    <property type="nucleotide sequence ID" value="NZ_CP115397.1"/>
</dbReference>
<keyword evidence="12" id="KW-0614">Plasmid</keyword>
<dbReference type="InterPro" id="IPR027417">
    <property type="entry name" value="P-loop_NTPase"/>
</dbReference>
<proteinExistence type="predicted"/>
<dbReference type="Pfam" id="PF13361">
    <property type="entry name" value="UvrD_C"/>
    <property type="match status" value="1"/>
</dbReference>